<sequence>MSTLKPSPRPPCLPTRPDPSSLPPRPPFEASEPSQSHPATSEADLPYLEALPKPTPVVNEGSPRPGKKPDPLKTWYSVSPLETLIPAQRWGFSLIRAGIYPPRPSRGNFPHSATLPVRYPRSQPRPCHLPRRRAPAAYPYSNGVPPPSTSTPRSHRLPLLRRRAPAAYPYSDGVAPAVYLDAAPPPPTPTPKAHPAVYLDAAPPPPTPTPTSRPRRLPLLRRRAPAIYLDAAPPPPTPTPTARPRHLPRRRSEYTCYRIKIDAAPPPPTLLRRRAPAAYPYSDGVPPPSTSTPRPPPPTSMFAMLMSQAARMKKSPKVTAIRVMTQLDNTTDIGDTEATFPDVEDTFAYQVQDNVGARVDSFEEVENIGSNEHRAERDSQWEEIRTLKDVVLFLNSQLDRHLRDEISTLTGQIQCLAEELT</sequence>
<keyword evidence="3" id="KW-1185">Reference proteome</keyword>
<dbReference type="EMBL" id="JAAALK010000079">
    <property type="protein sequence ID" value="KAG8096736.1"/>
    <property type="molecule type" value="Genomic_DNA"/>
</dbReference>
<proteinExistence type="predicted"/>
<name>A0A8J5WTG0_ZIZPA</name>
<evidence type="ECO:0000313" key="3">
    <source>
        <dbReference type="Proteomes" id="UP000729402"/>
    </source>
</evidence>
<gene>
    <name evidence="2" type="ORF">GUJ93_ZPchr0013g34467</name>
</gene>
<reference evidence="2" key="2">
    <citation type="submission" date="2021-02" db="EMBL/GenBank/DDBJ databases">
        <authorList>
            <person name="Kimball J.A."/>
            <person name="Haas M.W."/>
            <person name="Macchietto M."/>
            <person name="Kono T."/>
            <person name="Duquette J."/>
            <person name="Shao M."/>
        </authorList>
    </citation>
    <scope>NUCLEOTIDE SEQUENCE</scope>
    <source>
        <tissue evidence="2">Fresh leaf tissue</tissue>
    </source>
</reference>
<accession>A0A8J5WTG0</accession>
<dbReference type="AlphaFoldDB" id="A0A8J5WTG0"/>
<protein>
    <submittedName>
        <fullName evidence="2">Uncharacterized protein</fullName>
    </submittedName>
</protein>
<feature type="region of interest" description="Disordered" evidence="1">
    <location>
        <begin position="278"/>
        <end position="297"/>
    </location>
</feature>
<feature type="compositionally biased region" description="Pro residues" evidence="1">
    <location>
        <begin position="232"/>
        <end position="241"/>
    </location>
</feature>
<comment type="caution">
    <text evidence="2">The sequence shown here is derived from an EMBL/GenBank/DDBJ whole genome shotgun (WGS) entry which is preliminary data.</text>
</comment>
<feature type="region of interest" description="Disordered" evidence="1">
    <location>
        <begin position="104"/>
        <end position="155"/>
    </location>
</feature>
<evidence type="ECO:0000256" key="1">
    <source>
        <dbReference type="SAM" id="MobiDB-lite"/>
    </source>
</evidence>
<feature type="compositionally biased region" description="Pro residues" evidence="1">
    <location>
        <begin position="285"/>
        <end position="297"/>
    </location>
</feature>
<feature type="region of interest" description="Disordered" evidence="1">
    <location>
        <begin position="1"/>
        <end position="74"/>
    </location>
</feature>
<feature type="compositionally biased region" description="Pro residues" evidence="1">
    <location>
        <begin position="7"/>
        <end position="27"/>
    </location>
</feature>
<feature type="region of interest" description="Disordered" evidence="1">
    <location>
        <begin position="229"/>
        <end position="248"/>
    </location>
</feature>
<evidence type="ECO:0000313" key="2">
    <source>
        <dbReference type="EMBL" id="KAG8096736.1"/>
    </source>
</evidence>
<dbReference type="Proteomes" id="UP000729402">
    <property type="component" value="Unassembled WGS sequence"/>
</dbReference>
<reference evidence="2" key="1">
    <citation type="journal article" date="2021" name="bioRxiv">
        <title>Whole Genome Assembly and Annotation of Northern Wild Rice, Zizania palustris L., Supports a Whole Genome Duplication in the Zizania Genus.</title>
        <authorList>
            <person name="Haas M."/>
            <person name="Kono T."/>
            <person name="Macchietto M."/>
            <person name="Millas R."/>
            <person name="McGilp L."/>
            <person name="Shao M."/>
            <person name="Duquette J."/>
            <person name="Hirsch C.N."/>
            <person name="Kimball J."/>
        </authorList>
    </citation>
    <scope>NUCLEOTIDE SEQUENCE</scope>
    <source>
        <tissue evidence="2">Fresh leaf tissue</tissue>
    </source>
</reference>
<organism evidence="2 3">
    <name type="scientific">Zizania palustris</name>
    <name type="common">Northern wild rice</name>
    <dbReference type="NCBI Taxonomy" id="103762"/>
    <lineage>
        <taxon>Eukaryota</taxon>
        <taxon>Viridiplantae</taxon>
        <taxon>Streptophyta</taxon>
        <taxon>Embryophyta</taxon>
        <taxon>Tracheophyta</taxon>
        <taxon>Spermatophyta</taxon>
        <taxon>Magnoliopsida</taxon>
        <taxon>Liliopsida</taxon>
        <taxon>Poales</taxon>
        <taxon>Poaceae</taxon>
        <taxon>BOP clade</taxon>
        <taxon>Oryzoideae</taxon>
        <taxon>Oryzeae</taxon>
        <taxon>Zizaniinae</taxon>
        <taxon>Zizania</taxon>
    </lineage>
</organism>